<dbReference type="EMBL" id="JAFLQZ010000003">
    <property type="protein sequence ID" value="MBO0357761.1"/>
    <property type="molecule type" value="Genomic_DNA"/>
</dbReference>
<organism evidence="1 2">
    <name type="scientific">Hymenobacter telluris</name>
    <dbReference type="NCBI Taxonomy" id="2816474"/>
    <lineage>
        <taxon>Bacteria</taxon>
        <taxon>Pseudomonadati</taxon>
        <taxon>Bacteroidota</taxon>
        <taxon>Cytophagia</taxon>
        <taxon>Cytophagales</taxon>
        <taxon>Hymenobacteraceae</taxon>
        <taxon>Hymenobacter</taxon>
    </lineage>
</organism>
<protein>
    <submittedName>
        <fullName evidence="1">Uncharacterized protein</fullName>
    </submittedName>
</protein>
<proteinExistence type="predicted"/>
<dbReference type="Proteomes" id="UP000664144">
    <property type="component" value="Unassembled WGS sequence"/>
</dbReference>
<evidence type="ECO:0000313" key="2">
    <source>
        <dbReference type="Proteomes" id="UP000664144"/>
    </source>
</evidence>
<sequence>MQWTAVDEKLTGKCIEYHNDQWFEFTPRTAGRYYVNIAGQQCRDTRGVQLVVLTGTPGQPATYQVLSCTSLGSQDDVFVTLEGLKAGQPYLLDVDGYLKDFCGFSIAVSSTPRGVPAMALPPLATVTPSEKKLFTLRWTLADSLGSVARFQVLRREAAAFRAAPLAILSVERTTLGNANTEYSWTDTLAIPGRYLYQVVAETTDTTAPVLVQQQWYAFSQIMPNENYFSGAAAAAAKQATKAQQSWERRSHRARMKHLANLRRH</sequence>
<name>A0A939JA60_9BACT</name>
<reference evidence="1" key="1">
    <citation type="submission" date="2021-03" db="EMBL/GenBank/DDBJ databases">
        <authorList>
            <person name="Kim M.K."/>
        </authorList>
    </citation>
    <scope>NUCLEOTIDE SEQUENCE</scope>
    <source>
        <strain evidence="1">BT186</strain>
    </source>
</reference>
<keyword evidence="2" id="KW-1185">Reference proteome</keyword>
<dbReference type="AlphaFoldDB" id="A0A939JA60"/>
<comment type="caution">
    <text evidence="1">The sequence shown here is derived from an EMBL/GenBank/DDBJ whole genome shotgun (WGS) entry which is preliminary data.</text>
</comment>
<accession>A0A939JA60</accession>
<evidence type="ECO:0000313" key="1">
    <source>
        <dbReference type="EMBL" id="MBO0357761.1"/>
    </source>
</evidence>
<gene>
    <name evidence="1" type="ORF">J0X19_07370</name>
</gene>